<dbReference type="EMBL" id="BMYK01000006">
    <property type="protein sequence ID" value="GHC82681.1"/>
    <property type="molecule type" value="Genomic_DNA"/>
</dbReference>
<evidence type="ECO:0000256" key="5">
    <source>
        <dbReference type="ARBA" id="ARBA00022989"/>
    </source>
</evidence>
<accession>A0ABQ3G2A7</accession>
<dbReference type="PANTHER" id="PTHR30151:SF41">
    <property type="entry name" value="ABC TRANSPORTER PERMEASE PROTEIN"/>
    <property type="match status" value="1"/>
</dbReference>
<protein>
    <submittedName>
        <fullName evidence="9">ABC transporter permease</fullName>
    </submittedName>
</protein>
<dbReference type="SUPFAM" id="SSF161098">
    <property type="entry name" value="MetI-like"/>
    <property type="match status" value="1"/>
</dbReference>
<evidence type="ECO:0000256" key="6">
    <source>
        <dbReference type="ARBA" id="ARBA00023136"/>
    </source>
</evidence>
<keyword evidence="5 7" id="KW-1133">Transmembrane helix</keyword>
<feature type="transmembrane region" description="Helical" evidence="7">
    <location>
        <begin position="137"/>
        <end position="159"/>
    </location>
</feature>
<evidence type="ECO:0000256" key="3">
    <source>
        <dbReference type="ARBA" id="ARBA00022475"/>
    </source>
</evidence>
<name>A0ABQ3G2A7_9BURK</name>
<gene>
    <name evidence="9" type="ORF">GCM10007320_26030</name>
</gene>
<feature type="domain" description="ABC transmembrane type-1" evidence="8">
    <location>
        <begin position="71"/>
        <end position="255"/>
    </location>
</feature>
<dbReference type="Pfam" id="PF00528">
    <property type="entry name" value="BPD_transp_1"/>
    <property type="match status" value="1"/>
</dbReference>
<keyword evidence="6 7" id="KW-0472">Membrane</keyword>
<dbReference type="InterPro" id="IPR035906">
    <property type="entry name" value="MetI-like_sf"/>
</dbReference>
<feature type="transmembrane region" description="Helical" evidence="7">
    <location>
        <begin position="78"/>
        <end position="97"/>
    </location>
</feature>
<feature type="transmembrane region" description="Helical" evidence="7">
    <location>
        <begin position="186"/>
        <end position="211"/>
    </location>
</feature>
<evidence type="ECO:0000313" key="10">
    <source>
        <dbReference type="Proteomes" id="UP000626210"/>
    </source>
</evidence>
<dbReference type="PROSITE" id="PS50928">
    <property type="entry name" value="ABC_TM1"/>
    <property type="match status" value="1"/>
</dbReference>
<dbReference type="CDD" id="cd06261">
    <property type="entry name" value="TM_PBP2"/>
    <property type="match status" value="1"/>
</dbReference>
<evidence type="ECO:0000256" key="1">
    <source>
        <dbReference type="ARBA" id="ARBA00004651"/>
    </source>
</evidence>
<keyword evidence="2 7" id="KW-0813">Transport</keyword>
<evidence type="ECO:0000313" key="9">
    <source>
        <dbReference type="EMBL" id="GHC82681.1"/>
    </source>
</evidence>
<keyword evidence="4 7" id="KW-0812">Transmembrane</keyword>
<proteinExistence type="inferred from homology"/>
<dbReference type="InterPro" id="IPR000515">
    <property type="entry name" value="MetI-like"/>
</dbReference>
<comment type="caution">
    <text evidence="9">The sequence shown here is derived from an EMBL/GenBank/DDBJ whole genome shotgun (WGS) entry which is preliminary data.</text>
</comment>
<comment type="subcellular location">
    <subcellularLocation>
        <location evidence="1 7">Cell membrane</location>
        <topology evidence="1 7">Multi-pass membrane protein</topology>
    </subcellularLocation>
</comment>
<sequence>MTVARAASAPPRPATNGALRRAARVALALLAVGIVWEAAVVLLSVQPHYLPRLSLVLQAIVATPDAYWSGFVRTLSEALMGFSAGAVFGIGIGVLFYRAPVLRDMVFPLFIVSQTIPVIAFGALVVLWFGNTMLAKAIIAFYVTFFPVTVNTLVGLRSVDPRQVDLMRSFGATRGQLMRQLQFPTALPQIFVALRLGASLSLVGAIVGEWFGDTTGLGVLLLQAMFNENAVGLWAALLCCALLGTLFYGVVAFIERRLVFWGAEQ</sequence>
<reference evidence="10" key="1">
    <citation type="journal article" date="2019" name="Int. J. Syst. Evol. Microbiol.">
        <title>The Global Catalogue of Microorganisms (GCM) 10K type strain sequencing project: providing services to taxonomists for standard genome sequencing and annotation.</title>
        <authorList>
            <consortium name="The Broad Institute Genomics Platform"/>
            <consortium name="The Broad Institute Genome Sequencing Center for Infectious Disease"/>
            <person name="Wu L."/>
            <person name="Ma J."/>
        </authorList>
    </citation>
    <scope>NUCLEOTIDE SEQUENCE [LARGE SCALE GENOMIC DNA]</scope>
    <source>
        <strain evidence="10">KCTC 23314</strain>
    </source>
</reference>
<dbReference type="Proteomes" id="UP000626210">
    <property type="component" value="Unassembled WGS sequence"/>
</dbReference>
<feature type="transmembrane region" description="Helical" evidence="7">
    <location>
        <begin position="231"/>
        <end position="254"/>
    </location>
</feature>
<organism evidence="9 10">
    <name type="scientific">Pseudorhodoferax aquiterrae</name>
    <dbReference type="NCBI Taxonomy" id="747304"/>
    <lineage>
        <taxon>Bacteria</taxon>
        <taxon>Pseudomonadati</taxon>
        <taxon>Pseudomonadota</taxon>
        <taxon>Betaproteobacteria</taxon>
        <taxon>Burkholderiales</taxon>
        <taxon>Comamonadaceae</taxon>
    </lineage>
</organism>
<comment type="similarity">
    <text evidence="7">Belongs to the binding-protein-dependent transport system permease family.</text>
</comment>
<keyword evidence="10" id="KW-1185">Reference proteome</keyword>
<evidence type="ECO:0000256" key="7">
    <source>
        <dbReference type="RuleBase" id="RU363032"/>
    </source>
</evidence>
<feature type="transmembrane region" description="Helical" evidence="7">
    <location>
        <begin position="109"/>
        <end position="131"/>
    </location>
</feature>
<evidence type="ECO:0000256" key="2">
    <source>
        <dbReference type="ARBA" id="ARBA00022448"/>
    </source>
</evidence>
<feature type="transmembrane region" description="Helical" evidence="7">
    <location>
        <begin position="25"/>
        <end position="45"/>
    </location>
</feature>
<evidence type="ECO:0000259" key="8">
    <source>
        <dbReference type="PROSITE" id="PS50928"/>
    </source>
</evidence>
<dbReference type="Gene3D" id="1.10.3720.10">
    <property type="entry name" value="MetI-like"/>
    <property type="match status" value="1"/>
</dbReference>
<keyword evidence="3" id="KW-1003">Cell membrane</keyword>
<dbReference type="PANTHER" id="PTHR30151">
    <property type="entry name" value="ALKANE SULFONATE ABC TRANSPORTER-RELATED, MEMBRANE SUBUNIT"/>
    <property type="match status" value="1"/>
</dbReference>
<evidence type="ECO:0000256" key="4">
    <source>
        <dbReference type="ARBA" id="ARBA00022692"/>
    </source>
</evidence>